<dbReference type="EMBL" id="BPQB01000023">
    <property type="protein sequence ID" value="GJE91841.1"/>
    <property type="molecule type" value="Genomic_DNA"/>
</dbReference>
<evidence type="ECO:0000256" key="1">
    <source>
        <dbReference type="SAM" id="Phobius"/>
    </source>
</evidence>
<name>A0A9P3LDT7_9APHY</name>
<dbReference type="PANTHER" id="PTHR40465">
    <property type="entry name" value="CHROMOSOME 1, WHOLE GENOME SHOTGUN SEQUENCE"/>
    <property type="match status" value="1"/>
</dbReference>
<organism evidence="3 4">
    <name type="scientific">Phanerochaete sordida</name>
    <dbReference type="NCBI Taxonomy" id="48140"/>
    <lineage>
        <taxon>Eukaryota</taxon>
        <taxon>Fungi</taxon>
        <taxon>Dikarya</taxon>
        <taxon>Basidiomycota</taxon>
        <taxon>Agaricomycotina</taxon>
        <taxon>Agaricomycetes</taxon>
        <taxon>Polyporales</taxon>
        <taxon>Phanerochaetaceae</taxon>
        <taxon>Phanerochaete</taxon>
    </lineage>
</organism>
<keyword evidence="1" id="KW-0812">Transmembrane</keyword>
<gene>
    <name evidence="3" type="ORF">PsYK624_079920</name>
</gene>
<reference evidence="3 4" key="1">
    <citation type="submission" date="2021-08" db="EMBL/GenBank/DDBJ databases">
        <title>Draft Genome Sequence of Phanerochaete sordida strain YK-624.</title>
        <authorList>
            <person name="Mori T."/>
            <person name="Dohra H."/>
            <person name="Suzuki T."/>
            <person name="Kawagishi H."/>
            <person name="Hirai H."/>
        </authorList>
    </citation>
    <scope>NUCLEOTIDE SEQUENCE [LARGE SCALE GENOMIC DNA]</scope>
    <source>
        <strain evidence="3 4">YK-624</strain>
    </source>
</reference>
<evidence type="ECO:0000313" key="3">
    <source>
        <dbReference type="EMBL" id="GJE91841.1"/>
    </source>
</evidence>
<dbReference type="Proteomes" id="UP000703269">
    <property type="component" value="Unassembled WGS sequence"/>
</dbReference>
<comment type="caution">
    <text evidence="3">The sequence shown here is derived from an EMBL/GenBank/DDBJ whole genome shotgun (WGS) entry which is preliminary data.</text>
</comment>
<sequence>MQHDYGPDLSTAREIQGPCLLGIFLNVLLYGVVLVQAQIYYSRYPQDRIWLKVFILIFANTLNTAFNMAWIYGVLVNNFGNFESLTRANWLQASQHAFCGIISMMVQLFYARRIWILVRSRLLVAVIIATSRVSGLAAIGSAIAVGMRPAFSELQSFESIGLIWLISCSVCDISIAAILSIFLSRQKTGFTRTDTVLKLVIRSTVSNGILTASFTIGHMISWLSTPLGIHFIFNYGVVKLYTNSVIASLNSRSELAARASVALSAPIIDVKDLNFASAPTTPSVAVSEREHISISMSSPDILGSSSGCMHEYNYESRYAEDITSSRTTYDT</sequence>
<evidence type="ECO:0000259" key="2">
    <source>
        <dbReference type="Pfam" id="PF20152"/>
    </source>
</evidence>
<feature type="domain" description="DUF6534" evidence="2">
    <location>
        <begin position="169"/>
        <end position="253"/>
    </location>
</feature>
<protein>
    <recommendedName>
        <fullName evidence="2">DUF6534 domain-containing protein</fullName>
    </recommendedName>
</protein>
<feature type="transmembrane region" description="Helical" evidence="1">
    <location>
        <begin position="159"/>
        <end position="183"/>
    </location>
</feature>
<keyword evidence="1" id="KW-0472">Membrane</keyword>
<keyword evidence="1" id="KW-1133">Transmembrane helix</keyword>
<dbReference type="PANTHER" id="PTHR40465:SF1">
    <property type="entry name" value="DUF6534 DOMAIN-CONTAINING PROTEIN"/>
    <property type="match status" value="1"/>
</dbReference>
<feature type="transmembrane region" description="Helical" evidence="1">
    <location>
        <begin position="53"/>
        <end position="73"/>
    </location>
</feature>
<feature type="transmembrane region" description="Helical" evidence="1">
    <location>
        <begin position="20"/>
        <end position="41"/>
    </location>
</feature>
<accession>A0A9P3LDT7</accession>
<feature type="transmembrane region" description="Helical" evidence="1">
    <location>
        <begin position="93"/>
        <end position="110"/>
    </location>
</feature>
<dbReference type="OrthoDB" id="2535105at2759"/>
<feature type="transmembrane region" description="Helical" evidence="1">
    <location>
        <begin position="122"/>
        <end position="147"/>
    </location>
</feature>
<proteinExistence type="predicted"/>
<evidence type="ECO:0000313" key="4">
    <source>
        <dbReference type="Proteomes" id="UP000703269"/>
    </source>
</evidence>
<dbReference type="InterPro" id="IPR045339">
    <property type="entry name" value="DUF6534"/>
</dbReference>
<dbReference type="Pfam" id="PF20152">
    <property type="entry name" value="DUF6534"/>
    <property type="match status" value="1"/>
</dbReference>
<keyword evidence="4" id="KW-1185">Reference proteome</keyword>
<dbReference type="AlphaFoldDB" id="A0A9P3LDT7"/>